<dbReference type="AlphaFoldDB" id="A0A5C5VJA0"/>
<evidence type="ECO:0000256" key="2">
    <source>
        <dbReference type="ARBA" id="ARBA00022980"/>
    </source>
</evidence>
<accession>A0A5C5VJA0</accession>
<dbReference type="GO" id="GO:0022627">
    <property type="term" value="C:cytosolic small ribosomal subunit"/>
    <property type="evidence" value="ECO:0007669"/>
    <property type="project" value="TreeGrafter"/>
</dbReference>
<dbReference type="InterPro" id="IPR012340">
    <property type="entry name" value="NA-bd_OB-fold"/>
</dbReference>
<keyword evidence="7" id="KW-1185">Reference proteome</keyword>
<dbReference type="GO" id="GO:0003735">
    <property type="term" value="F:structural constituent of ribosome"/>
    <property type="evidence" value="ECO:0007669"/>
    <property type="project" value="TreeGrafter"/>
</dbReference>
<dbReference type="PANTHER" id="PTHR10724">
    <property type="entry name" value="30S RIBOSOMAL PROTEIN S1"/>
    <property type="match status" value="1"/>
</dbReference>
<dbReference type="GO" id="GO:0006412">
    <property type="term" value="P:translation"/>
    <property type="evidence" value="ECO:0007669"/>
    <property type="project" value="TreeGrafter"/>
</dbReference>
<evidence type="ECO:0000256" key="3">
    <source>
        <dbReference type="ARBA" id="ARBA00023274"/>
    </source>
</evidence>
<dbReference type="Gene3D" id="2.40.50.140">
    <property type="entry name" value="Nucleic acid-binding proteins"/>
    <property type="match status" value="4"/>
</dbReference>
<dbReference type="InterPro" id="IPR035104">
    <property type="entry name" value="Ribosomal_protein_S1-like"/>
</dbReference>
<comment type="caution">
    <text evidence="6">The sequence shown here is derived from an EMBL/GenBank/DDBJ whole genome shotgun (WGS) entry which is preliminary data.</text>
</comment>
<feature type="compositionally biased region" description="Gly residues" evidence="4">
    <location>
        <begin position="468"/>
        <end position="485"/>
    </location>
</feature>
<reference evidence="6 7" key="1">
    <citation type="submission" date="2019-02" db="EMBL/GenBank/DDBJ databases">
        <title>Deep-cultivation of Planctomycetes and their phenomic and genomic characterization uncovers novel biology.</title>
        <authorList>
            <person name="Wiegand S."/>
            <person name="Jogler M."/>
            <person name="Boedeker C."/>
            <person name="Pinto D."/>
            <person name="Vollmers J."/>
            <person name="Rivas-Marin E."/>
            <person name="Kohn T."/>
            <person name="Peeters S.H."/>
            <person name="Heuer A."/>
            <person name="Rast P."/>
            <person name="Oberbeckmann S."/>
            <person name="Bunk B."/>
            <person name="Jeske O."/>
            <person name="Meyerdierks A."/>
            <person name="Storesund J.E."/>
            <person name="Kallscheuer N."/>
            <person name="Luecker S."/>
            <person name="Lage O.M."/>
            <person name="Pohl T."/>
            <person name="Merkel B.J."/>
            <person name="Hornburger P."/>
            <person name="Mueller R.-W."/>
            <person name="Bruemmer F."/>
            <person name="Labrenz M."/>
            <person name="Spormann A.M."/>
            <person name="Op Den Camp H."/>
            <person name="Overmann J."/>
            <person name="Amann R."/>
            <person name="Jetten M.S.M."/>
            <person name="Mascher T."/>
            <person name="Medema M.H."/>
            <person name="Devos D.P."/>
            <person name="Kaster A.-K."/>
            <person name="Ovreas L."/>
            <person name="Rohde M."/>
            <person name="Galperin M.Y."/>
            <person name="Jogler C."/>
        </authorList>
    </citation>
    <scope>NUCLEOTIDE SEQUENCE [LARGE SCALE GENOMIC DNA]</scope>
    <source>
        <strain evidence="6 7">KOR34</strain>
    </source>
</reference>
<proteinExistence type="inferred from homology"/>
<keyword evidence="3" id="KW-0687">Ribonucleoprotein</keyword>
<feature type="region of interest" description="Disordered" evidence="4">
    <location>
        <begin position="442"/>
        <end position="485"/>
    </location>
</feature>
<evidence type="ECO:0000256" key="4">
    <source>
        <dbReference type="SAM" id="MobiDB-lite"/>
    </source>
</evidence>
<evidence type="ECO:0000259" key="5">
    <source>
        <dbReference type="PROSITE" id="PS50126"/>
    </source>
</evidence>
<dbReference type="OrthoDB" id="9804077at2"/>
<dbReference type="EMBL" id="SIHJ01000001">
    <property type="protein sequence ID" value="TWT38000.1"/>
    <property type="molecule type" value="Genomic_DNA"/>
</dbReference>
<dbReference type="CDD" id="cd05688">
    <property type="entry name" value="S1_RPS1_repeat_ec3"/>
    <property type="match status" value="1"/>
</dbReference>
<keyword evidence="2 6" id="KW-0689">Ribosomal protein</keyword>
<sequence>MPEETPTPQANESTGADVQPTQPEAPAEPAADRPSERIRIGNQREGTENSQPAMPKPVTPVTKKAAEPTPSKYPPPNVRAQLTPELEAELEAALGGQSLDALIDESTSEISQELPSETRVTGRVTRQHGDSVFFDLGGHREGVVKLQQFEEDAHPETGAEMELVVVRLVDGLYELSLPNAAVEVGDWDDVSEGQVVEVAVTGVNKGGLECQVAGIKGFMPMGQISLYRVETPEDYVGQRLACVVTEANRDKGNLVLSHRAVMERERAEKRDKLLAELAPGQIREGVVRSLRDFGAFVDLGGVDGLVHVSKMSWERVNHPSEVLSEGQNVKVKVESVDPESGKIGLSYRESAENPWDGVDAKYPIGSKPSGVVTKLMDFGAFVRLEAGVEGLIHISELAHGRVMRASDVVSEGQQVEVKVLSVERDKQRIGLSLKALTAGPVKDAKPADEDLPLPTDAPKAPTKHTGTLKGGVGAPTGGEKFGLKW</sequence>
<evidence type="ECO:0000256" key="1">
    <source>
        <dbReference type="ARBA" id="ARBA00006767"/>
    </source>
</evidence>
<dbReference type="InterPro" id="IPR003029">
    <property type="entry name" value="S1_domain"/>
</dbReference>
<dbReference type="InterPro" id="IPR050437">
    <property type="entry name" value="Ribos_protein_bS1-like"/>
</dbReference>
<gene>
    <name evidence="6" type="primary">rpsA_2</name>
    <name evidence="6" type="ORF">KOR34_29670</name>
</gene>
<dbReference type="PRINTS" id="PR00681">
    <property type="entry name" value="RIBOSOMALS1"/>
</dbReference>
<name>A0A5C5VJA0_9BACT</name>
<dbReference type="Proteomes" id="UP000316714">
    <property type="component" value="Unassembled WGS sequence"/>
</dbReference>
<organism evidence="6 7">
    <name type="scientific">Posidoniimonas corsicana</name>
    <dbReference type="NCBI Taxonomy" id="1938618"/>
    <lineage>
        <taxon>Bacteria</taxon>
        <taxon>Pseudomonadati</taxon>
        <taxon>Planctomycetota</taxon>
        <taxon>Planctomycetia</taxon>
        <taxon>Pirellulales</taxon>
        <taxon>Lacipirellulaceae</taxon>
        <taxon>Posidoniimonas</taxon>
    </lineage>
</organism>
<feature type="region of interest" description="Disordered" evidence="4">
    <location>
        <begin position="1"/>
        <end position="79"/>
    </location>
</feature>
<dbReference type="GO" id="GO:0003729">
    <property type="term" value="F:mRNA binding"/>
    <property type="evidence" value="ECO:0007669"/>
    <property type="project" value="TreeGrafter"/>
</dbReference>
<feature type="domain" description="S1 motif" evidence="5">
    <location>
        <begin position="365"/>
        <end position="434"/>
    </location>
</feature>
<feature type="domain" description="S1 motif" evidence="5">
    <location>
        <begin position="193"/>
        <end position="259"/>
    </location>
</feature>
<feature type="compositionally biased region" description="Low complexity" evidence="4">
    <location>
        <begin position="19"/>
        <end position="29"/>
    </location>
</feature>
<evidence type="ECO:0000313" key="7">
    <source>
        <dbReference type="Proteomes" id="UP000316714"/>
    </source>
</evidence>
<feature type="compositionally biased region" description="Polar residues" evidence="4">
    <location>
        <begin position="1"/>
        <end position="16"/>
    </location>
</feature>
<dbReference type="PANTHER" id="PTHR10724:SF7">
    <property type="entry name" value="SMALL RIBOSOMAL SUBUNIT PROTEIN BS1C"/>
    <property type="match status" value="1"/>
</dbReference>
<dbReference type="Pfam" id="PF00575">
    <property type="entry name" value="S1"/>
    <property type="match status" value="3"/>
</dbReference>
<evidence type="ECO:0000313" key="6">
    <source>
        <dbReference type="EMBL" id="TWT38000.1"/>
    </source>
</evidence>
<comment type="similarity">
    <text evidence="1">Belongs to the bacterial ribosomal protein bS1 family.</text>
</comment>
<dbReference type="FunFam" id="2.40.50.140:FF:000051">
    <property type="entry name" value="RNA-binding transcriptional accessory protein"/>
    <property type="match status" value="1"/>
</dbReference>
<dbReference type="SMART" id="SM00316">
    <property type="entry name" value="S1"/>
    <property type="match status" value="4"/>
</dbReference>
<dbReference type="RefSeq" id="WP_146565294.1">
    <property type="nucleotide sequence ID" value="NZ_SIHJ01000001.1"/>
</dbReference>
<dbReference type="PROSITE" id="PS50126">
    <property type="entry name" value="S1"/>
    <property type="match status" value="3"/>
</dbReference>
<dbReference type="SUPFAM" id="SSF50249">
    <property type="entry name" value="Nucleic acid-binding proteins"/>
    <property type="match status" value="3"/>
</dbReference>
<feature type="domain" description="S1 motif" evidence="5">
    <location>
        <begin position="280"/>
        <end position="348"/>
    </location>
</feature>
<feature type="compositionally biased region" description="Basic and acidic residues" evidence="4">
    <location>
        <begin position="30"/>
        <end position="39"/>
    </location>
</feature>
<protein>
    <submittedName>
        <fullName evidence="6">30S ribosomal protein S1</fullName>
    </submittedName>
</protein>
<dbReference type="CDD" id="cd04465">
    <property type="entry name" value="S1_RPS1_repeat_ec2_hs2"/>
    <property type="match status" value="1"/>
</dbReference>